<gene>
    <name evidence="1" type="ORF">C8N25_10570</name>
</gene>
<organism evidence="1 2">
    <name type="scientific">Algoriphagus antarcticus</name>
    <dbReference type="NCBI Taxonomy" id="238540"/>
    <lineage>
        <taxon>Bacteria</taxon>
        <taxon>Pseudomonadati</taxon>
        <taxon>Bacteroidota</taxon>
        <taxon>Cytophagia</taxon>
        <taxon>Cytophagales</taxon>
        <taxon>Cyclobacteriaceae</taxon>
        <taxon>Algoriphagus</taxon>
    </lineage>
</organism>
<dbReference type="RefSeq" id="WP_086539636.1">
    <property type="nucleotide sequence ID" value="NZ_MSSW01000002.1"/>
</dbReference>
<sequence>MNLSDLLDKVNSKETFFELVAALKKDKIDEDEKENINRSSKFSFGANGCENGNISMFLDAIHLFGNDNEEISLSWYSYALLLYSGIFYK</sequence>
<comment type="caution">
    <text evidence="1">The sequence shown here is derived from an EMBL/GenBank/DDBJ whole genome shotgun (WGS) entry which is preliminary data.</text>
</comment>
<evidence type="ECO:0000313" key="2">
    <source>
        <dbReference type="Proteomes" id="UP000256405"/>
    </source>
</evidence>
<accession>A0A3E0DY34</accession>
<dbReference type="AlphaFoldDB" id="A0A3E0DY34"/>
<dbReference type="EMBL" id="QUNF01000005">
    <property type="protein sequence ID" value="REG90962.1"/>
    <property type="molecule type" value="Genomic_DNA"/>
</dbReference>
<protein>
    <submittedName>
        <fullName evidence="1">Uncharacterized protein</fullName>
    </submittedName>
</protein>
<proteinExistence type="predicted"/>
<keyword evidence="2" id="KW-1185">Reference proteome</keyword>
<dbReference type="Proteomes" id="UP000256405">
    <property type="component" value="Unassembled WGS sequence"/>
</dbReference>
<evidence type="ECO:0000313" key="1">
    <source>
        <dbReference type="EMBL" id="REG90962.1"/>
    </source>
</evidence>
<reference evidence="1 2" key="1">
    <citation type="submission" date="2018-08" db="EMBL/GenBank/DDBJ databases">
        <title>Genomic Encyclopedia of Archaeal and Bacterial Type Strains, Phase II (KMG-II): from individual species to whole genera.</title>
        <authorList>
            <person name="Goeker M."/>
        </authorList>
    </citation>
    <scope>NUCLEOTIDE SEQUENCE [LARGE SCALE GENOMIC DNA]</scope>
    <source>
        <strain evidence="1 2">DSM 15986</strain>
    </source>
</reference>
<name>A0A3E0DY34_9BACT</name>
<dbReference type="OrthoDB" id="1373771at2"/>